<accession>A0AAV2D670</accession>
<gene>
    <name evidence="1" type="ORF">LTRI10_LOCUS11549</name>
</gene>
<evidence type="ECO:0008006" key="3">
    <source>
        <dbReference type="Google" id="ProtNLM"/>
    </source>
</evidence>
<dbReference type="Proteomes" id="UP001497516">
    <property type="component" value="Chromosome 2"/>
</dbReference>
<sequence length="416" mass="48070">MATEGDDSWSSRMRKECAKMAEGELESLIARQQRILEKVGRKLPDGGRKLRVAIEIMGQERQMRKSQRETMSDASTYYGEALRGATGRFAASQEGLESLRNELNIAKPENLELKCKGFGKADAHVKVDEEDVQIARRHREENGVVRVVNPKPWKRLRQDVGEALGYSVRAHSTMDKSIKKTIDAVKMLGHAIQNEPVICLTDNATDYDFLHSYILEMTRLQYNFTEHDFWVYSRAVFANLKQARDFFEKENDQEKKTWLTHFVFKFNFAKKRGTPPAPYDDSVFPDVNRDEFIEMVTKLYPLGKDLRQHFRVFIGDKVKKNFFKLLPTDEIKVAWLNRDVLYFEGDVAEDLDSLLAYEYGDDVSFHGVGDHQSYDDDDGQHIYDVPSEDGPPNVEDVPSDEEVGLDTEFEWTHYRV</sequence>
<reference evidence="1 2" key="1">
    <citation type="submission" date="2024-04" db="EMBL/GenBank/DDBJ databases">
        <authorList>
            <person name="Fracassetti M."/>
        </authorList>
    </citation>
    <scope>NUCLEOTIDE SEQUENCE [LARGE SCALE GENOMIC DNA]</scope>
</reference>
<dbReference type="AlphaFoldDB" id="A0AAV2D670"/>
<proteinExistence type="predicted"/>
<evidence type="ECO:0000313" key="1">
    <source>
        <dbReference type="EMBL" id="CAL1368391.1"/>
    </source>
</evidence>
<name>A0AAV2D670_9ROSI</name>
<organism evidence="1 2">
    <name type="scientific">Linum trigynum</name>
    <dbReference type="NCBI Taxonomy" id="586398"/>
    <lineage>
        <taxon>Eukaryota</taxon>
        <taxon>Viridiplantae</taxon>
        <taxon>Streptophyta</taxon>
        <taxon>Embryophyta</taxon>
        <taxon>Tracheophyta</taxon>
        <taxon>Spermatophyta</taxon>
        <taxon>Magnoliopsida</taxon>
        <taxon>eudicotyledons</taxon>
        <taxon>Gunneridae</taxon>
        <taxon>Pentapetalae</taxon>
        <taxon>rosids</taxon>
        <taxon>fabids</taxon>
        <taxon>Malpighiales</taxon>
        <taxon>Linaceae</taxon>
        <taxon>Linum</taxon>
    </lineage>
</organism>
<protein>
    <recommendedName>
        <fullName evidence="3">Integrase catalytic domain-containing protein</fullName>
    </recommendedName>
</protein>
<keyword evidence="2" id="KW-1185">Reference proteome</keyword>
<evidence type="ECO:0000313" key="2">
    <source>
        <dbReference type="Proteomes" id="UP001497516"/>
    </source>
</evidence>
<dbReference type="EMBL" id="OZ034815">
    <property type="protein sequence ID" value="CAL1368391.1"/>
    <property type="molecule type" value="Genomic_DNA"/>
</dbReference>